<dbReference type="EMBL" id="JH600070">
    <property type="protein sequence ID" value="EIJ44304.1"/>
    <property type="molecule type" value="Genomic_DNA"/>
</dbReference>
<proteinExistence type="predicted"/>
<dbReference type="EC" id="2.7.13.3" evidence="2"/>
<keyword evidence="3" id="KW-0597">Phosphoprotein</keyword>
<dbReference type="InterPro" id="IPR003661">
    <property type="entry name" value="HisK_dim/P_dom"/>
</dbReference>
<dbReference type="eggNOG" id="COG4191">
    <property type="taxonomic scope" value="Bacteria"/>
</dbReference>
<feature type="coiled-coil region" evidence="7">
    <location>
        <begin position="10"/>
        <end position="76"/>
    </location>
</feature>
<dbReference type="STRING" id="395493.BegalDRAFT_3494"/>
<dbReference type="CDD" id="cd00082">
    <property type="entry name" value="HisKA"/>
    <property type="match status" value="1"/>
</dbReference>
<dbReference type="Pfam" id="PF02518">
    <property type="entry name" value="HATPase_c"/>
    <property type="match status" value="1"/>
</dbReference>
<evidence type="ECO:0000313" key="9">
    <source>
        <dbReference type="EMBL" id="EIJ44304.1"/>
    </source>
</evidence>
<evidence type="ECO:0000313" key="10">
    <source>
        <dbReference type="Proteomes" id="UP000005744"/>
    </source>
</evidence>
<sequence>MLGNFSTKNQQALLEQIDELQNKLHDVMLEKQQLEEQLSVRLEQSLAKQGVAVTETEKLRQQIEGLNNTKKKLEISLDVVTEHADLFEMQLVESQNNLEQKVIERTQELAAKNQQLQLEIQERLRIEAELMHAKESADTARIVAEMANRAKSSFLAKMSHELLTPLNAILGYSYLVQKDLIECSHIELAEEVKEIQLAGEHLLRLVSDILDVSKIETATLELKPSAFVIYDLITEVVNLIQPTLGEKQLMVRCNNKTGMMFADITRVRQILQHLLSNAVKFTQQGKITLAVRIKAESVFLQVRDTGIGIPRDKLLSIFEAFNQVDNSYTRRYEGSGIGLTLCKQLCQAMNGNIHVKSVLDKGSIFTVQLPRNTEMLAMNQRQ</sequence>
<keyword evidence="4" id="KW-0808">Transferase</keyword>
<dbReference type="Proteomes" id="UP000005744">
    <property type="component" value="Unassembled WGS sequence"/>
</dbReference>
<dbReference type="Pfam" id="PF00512">
    <property type="entry name" value="HisKA"/>
    <property type="match status" value="1"/>
</dbReference>
<name>I3CL11_9GAMM</name>
<evidence type="ECO:0000256" key="1">
    <source>
        <dbReference type="ARBA" id="ARBA00000085"/>
    </source>
</evidence>
<evidence type="ECO:0000256" key="7">
    <source>
        <dbReference type="SAM" id="Coils"/>
    </source>
</evidence>
<evidence type="ECO:0000256" key="2">
    <source>
        <dbReference type="ARBA" id="ARBA00012438"/>
    </source>
</evidence>
<keyword evidence="6" id="KW-0902">Two-component regulatory system</keyword>
<dbReference type="PRINTS" id="PR00344">
    <property type="entry name" value="BCTRLSENSOR"/>
</dbReference>
<evidence type="ECO:0000256" key="6">
    <source>
        <dbReference type="ARBA" id="ARBA00023012"/>
    </source>
</evidence>
<dbReference type="InterPro" id="IPR004358">
    <property type="entry name" value="Sig_transdc_His_kin-like_C"/>
</dbReference>
<dbReference type="PROSITE" id="PS50109">
    <property type="entry name" value="HIS_KIN"/>
    <property type="match status" value="1"/>
</dbReference>
<dbReference type="PANTHER" id="PTHR43047:SF64">
    <property type="entry name" value="HISTIDINE KINASE CONTAINING CHEY-HOMOLOGOUS RECEIVER DOMAIN AND PAS DOMAIN-RELATED"/>
    <property type="match status" value="1"/>
</dbReference>
<dbReference type="InterPro" id="IPR005467">
    <property type="entry name" value="His_kinase_dom"/>
</dbReference>
<dbReference type="AlphaFoldDB" id="I3CL11"/>
<keyword evidence="7" id="KW-0175">Coiled coil</keyword>
<dbReference type="SUPFAM" id="SSF47384">
    <property type="entry name" value="Homodimeric domain of signal transducing histidine kinase"/>
    <property type="match status" value="1"/>
</dbReference>
<evidence type="ECO:0000256" key="5">
    <source>
        <dbReference type="ARBA" id="ARBA00022777"/>
    </source>
</evidence>
<dbReference type="CDD" id="cd16922">
    <property type="entry name" value="HATPase_EvgS-ArcB-TorS-like"/>
    <property type="match status" value="1"/>
</dbReference>
<keyword evidence="10" id="KW-1185">Reference proteome</keyword>
<dbReference type="SMART" id="SM00387">
    <property type="entry name" value="HATPase_c"/>
    <property type="match status" value="1"/>
</dbReference>
<comment type="catalytic activity">
    <reaction evidence="1">
        <text>ATP + protein L-histidine = ADP + protein N-phospho-L-histidine.</text>
        <dbReference type="EC" id="2.7.13.3"/>
    </reaction>
</comment>
<dbReference type="GO" id="GO:0000155">
    <property type="term" value="F:phosphorelay sensor kinase activity"/>
    <property type="evidence" value="ECO:0007669"/>
    <property type="project" value="InterPro"/>
</dbReference>
<dbReference type="InterPro" id="IPR036890">
    <property type="entry name" value="HATPase_C_sf"/>
</dbReference>
<dbReference type="HOGENOM" id="CLU_000445_89_3_6"/>
<keyword evidence="5 9" id="KW-0418">Kinase</keyword>
<dbReference type="RefSeq" id="WP_002692252.1">
    <property type="nucleotide sequence ID" value="NZ_JH600070.1"/>
</dbReference>
<dbReference type="OrthoDB" id="9792854at2"/>
<evidence type="ECO:0000256" key="3">
    <source>
        <dbReference type="ARBA" id="ARBA00022553"/>
    </source>
</evidence>
<gene>
    <name evidence="9" type="ORF">BegalDRAFT_3494</name>
</gene>
<evidence type="ECO:0000256" key="4">
    <source>
        <dbReference type="ARBA" id="ARBA00022679"/>
    </source>
</evidence>
<protein>
    <recommendedName>
        <fullName evidence="2">histidine kinase</fullName>
        <ecNumber evidence="2">2.7.13.3</ecNumber>
    </recommendedName>
</protein>
<organism evidence="9 10">
    <name type="scientific">Beggiatoa alba B18LD</name>
    <dbReference type="NCBI Taxonomy" id="395493"/>
    <lineage>
        <taxon>Bacteria</taxon>
        <taxon>Pseudomonadati</taxon>
        <taxon>Pseudomonadota</taxon>
        <taxon>Gammaproteobacteria</taxon>
        <taxon>Thiotrichales</taxon>
        <taxon>Thiotrichaceae</taxon>
        <taxon>Beggiatoa</taxon>
    </lineage>
</organism>
<dbReference type="PANTHER" id="PTHR43047">
    <property type="entry name" value="TWO-COMPONENT HISTIDINE PROTEIN KINASE"/>
    <property type="match status" value="1"/>
</dbReference>
<dbReference type="FunFam" id="3.30.565.10:FF:000010">
    <property type="entry name" value="Sensor histidine kinase RcsC"/>
    <property type="match status" value="1"/>
</dbReference>
<evidence type="ECO:0000259" key="8">
    <source>
        <dbReference type="PROSITE" id="PS50109"/>
    </source>
</evidence>
<dbReference type="SMART" id="SM00388">
    <property type="entry name" value="HisKA"/>
    <property type="match status" value="1"/>
</dbReference>
<reference evidence="9 10" key="1">
    <citation type="submission" date="2011-11" db="EMBL/GenBank/DDBJ databases">
        <title>Improved High-Quality Draft sequence of Beggiatoa alba B18lD.</title>
        <authorList>
            <consortium name="US DOE Joint Genome Institute"/>
            <person name="Lucas S."/>
            <person name="Han J."/>
            <person name="Lapidus A."/>
            <person name="Cheng J.-F."/>
            <person name="Goodwin L."/>
            <person name="Pitluck S."/>
            <person name="Peters L."/>
            <person name="Mikhailova N."/>
            <person name="Held B."/>
            <person name="Detter J.C."/>
            <person name="Han C."/>
            <person name="Tapia R."/>
            <person name="Land M."/>
            <person name="Hauser L."/>
            <person name="Kyrpides N."/>
            <person name="Ivanova N."/>
            <person name="Pagani I."/>
            <person name="Samuel K."/>
            <person name="Teske A."/>
            <person name="Mueller J."/>
            <person name="Woyke T."/>
        </authorList>
    </citation>
    <scope>NUCLEOTIDE SEQUENCE [LARGE SCALE GENOMIC DNA]</scope>
    <source>
        <strain evidence="9 10">B18LD</strain>
    </source>
</reference>
<accession>I3CL11</accession>
<dbReference type="SUPFAM" id="SSF55874">
    <property type="entry name" value="ATPase domain of HSP90 chaperone/DNA topoisomerase II/histidine kinase"/>
    <property type="match status" value="1"/>
</dbReference>
<dbReference type="InterPro" id="IPR003594">
    <property type="entry name" value="HATPase_dom"/>
</dbReference>
<dbReference type="Gene3D" id="3.30.565.10">
    <property type="entry name" value="Histidine kinase-like ATPase, C-terminal domain"/>
    <property type="match status" value="1"/>
</dbReference>
<dbReference type="Gene3D" id="1.10.287.130">
    <property type="match status" value="1"/>
</dbReference>
<dbReference type="InterPro" id="IPR036097">
    <property type="entry name" value="HisK_dim/P_sf"/>
</dbReference>
<feature type="domain" description="Histidine kinase" evidence="8">
    <location>
        <begin position="157"/>
        <end position="373"/>
    </location>
</feature>